<feature type="compositionally biased region" description="Polar residues" evidence="1">
    <location>
        <begin position="292"/>
        <end position="302"/>
    </location>
</feature>
<accession>A0ABP8UWD4</accession>
<evidence type="ECO:0000313" key="5">
    <source>
        <dbReference type="Proteomes" id="UP001500604"/>
    </source>
</evidence>
<dbReference type="PANTHER" id="PTHR10983:SF16">
    <property type="entry name" value="LYSOCARDIOLIPIN ACYLTRANSFERASE 1"/>
    <property type="match status" value="1"/>
</dbReference>
<dbReference type="CDD" id="cd07990">
    <property type="entry name" value="LPLAT_LCLAT1-like"/>
    <property type="match status" value="1"/>
</dbReference>
<organism evidence="4 5">
    <name type="scientific">Kistimonas scapharcae</name>
    <dbReference type="NCBI Taxonomy" id="1036133"/>
    <lineage>
        <taxon>Bacteria</taxon>
        <taxon>Pseudomonadati</taxon>
        <taxon>Pseudomonadota</taxon>
        <taxon>Gammaproteobacteria</taxon>
        <taxon>Oceanospirillales</taxon>
        <taxon>Endozoicomonadaceae</taxon>
        <taxon>Kistimonas</taxon>
    </lineage>
</organism>
<name>A0ABP8UWD4_9GAMM</name>
<keyword evidence="2" id="KW-0472">Membrane</keyword>
<evidence type="ECO:0000256" key="1">
    <source>
        <dbReference type="SAM" id="MobiDB-lite"/>
    </source>
</evidence>
<dbReference type="SMART" id="SM00563">
    <property type="entry name" value="PlsC"/>
    <property type="match status" value="1"/>
</dbReference>
<sequence length="310" mass="35858">MLSFLPPFLRGCLSALLLGLNTLLLCLPLMVFSLSRFLIPVKAWQRLSTRICIAIAEFWISINSGWMKLTRPMDWQVNGLEGLKKDGWYLVTCNHQSWADIFIVQHLLNRRIPMLKFFLKQELIWVPIIGQCWWALDFPFMKRYSKAYLDKHPEKRGEDLKATRKACEKFREVPVSVFNFMEGTRYTEAKHKQQQSPFRHLLKPRAGGTAFVLGAMGSQMNTMVNITISYNGPVPAFWDFLCGKGDNVSIVLELLPIPTQYLGKDYSNDTEFREQFQHWVNELWTDKDNLLDSMNSESSPKETTYAEASG</sequence>
<dbReference type="SUPFAM" id="SSF69593">
    <property type="entry name" value="Glycerol-3-phosphate (1)-acyltransferase"/>
    <property type="match status" value="1"/>
</dbReference>
<keyword evidence="2" id="KW-1133">Transmembrane helix</keyword>
<dbReference type="NCBIfam" id="NF010621">
    <property type="entry name" value="PRK14014.1"/>
    <property type="match status" value="1"/>
</dbReference>
<reference evidence="5" key="1">
    <citation type="journal article" date="2019" name="Int. J. Syst. Evol. Microbiol.">
        <title>The Global Catalogue of Microorganisms (GCM) 10K type strain sequencing project: providing services to taxonomists for standard genome sequencing and annotation.</title>
        <authorList>
            <consortium name="The Broad Institute Genomics Platform"/>
            <consortium name="The Broad Institute Genome Sequencing Center for Infectious Disease"/>
            <person name="Wu L."/>
            <person name="Ma J."/>
        </authorList>
    </citation>
    <scope>NUCLEOTIDE SEQUENCE [LARGE SCALE GENOMIC DNA]</scope>
    <source>
        <strain evidence="5">JCM 17805</strain>
    </source>
</reference>
<protein>
    <submittedName>
        <fullName evidence="4">Acyltransferase</fullName>
    </submittedName>
</protein>
<dbReference type="RefSeq" id="WP_345192786.1">
    <property type="nucleotide sequence ID" value="NZ_BAABFL010000007.1"/>
</dbReference>
<keyword evidence="4" id="KW-0012">Acyltransferase</keyword>
<keyword evidence="4" id="KW-0808">Transferase</keyword>
<dbReference type="EMBL" id="BAABFL010000007">
    <property type="protein sequence ID" value="GAA4647866.1"/>
    <property type="molecule type" value="Genomic_DNA"/>
</dbReference>
<proteinExistence type="predicted"/>
<dbReference type="Proteomes" id="UP001500604">
    <property type="component" value="Unassembled WGS sequence"/>
</dbReference>
<evidence type="ECO:0000256" key="2">
    <source>
        <dbReference type="SAM" id="Phobius"/>
    </source>
</evidence>
<gene>
    <name evidence="4" type="ORF">GCM10023116_01280</name>
</gene>
<feature type="domain" description="Phospholipid/glycerol acyltransferase" evidence="3">
    <location>
        <begin position="89"/>
        <end position="231"/>
    </location>
</feature>
<dbReference type="Pfam" id="PF01553">
    <property type="entry name" value="Acyltransferase"/>
    <property type="match status" value="1"/>
</dbReference>
<keyword evidence="5" id="KW-1185">Reference proteome</keyword>
<dbReference type="GO" id="GO:0016746">
    <property type="term" value="F:acyltransferase activity"/>
    <property type="evidence" value="ECO:0007669"/>
    <property type="project" value="UniProtKB-KW"/>
</dbReference>
<feature type="region of interest" description="Disordered" evidence="1">
    <location>
        <begin position="291"/>
        <end position="310"/>
    </location>
</feature>
<dbReference type="PANTHER" id="PTHR10983">
    <property type="entry name" value="1-ACYLGLYCEROL-3-PHOSPHATE ACYLTRANSFERASE-RELATED"/>
    <property type="match status" value="1"/>
</dbReference>
<evidence type="ECO:0000313" key="4">
    <source>
        <dbReference type="EMBL" id="GAA4647866.1"/>
    </source>
</evidence>
<keyword evidence="2" id="KW-0812">Transmembrane</keyword>
<feature type="transmembrane region" description="Helical" evidence="2">
    <location>
        <begin position="15"/>
        <end position="39"/>
    </location>
</feature>
<comment type="caution">
    <text evidence="4">The sequence shown here is derived from an EMBL/GenBank/DDBJ whole genome shotgun (WGS) entry which is preliminary data.</text>
</comment>
<evidence type="ECO:0000259" key="3">
    <source>
        <dbReference type="SMART" id="SM00563"/>
    </source>
</evidence>
<dbReference type="InterPro" id="IPR002123">
    <property type="entry name" value="Plipid/glycerol_acylTrfase"/>
</dbReference>